<evidence type="ECO:0000313" key="2">
    <source>
        <dbReference type="Proteomes" id="UP001456344"/>
    </source>
</evidence>
<evidence type="ECO:0000313" key="1">
    <source>
        <dbReference type="EMBL" id="WYW14051.1"/>
    </source>
</evidence>
<keyword evidence="2" id="KW-1185">Reference proteome</keyword>
<protein>
    <submittedName>
        <fullName evidence="1">GTPase</fullName>
    </submittedName>
</protein>
<gene>
    <name evidence="1" type="ORF">LCL61_00645</name>
</gene>
<sequence length="402" mass="43281">MNTALDVRELLNEAAAHYRDRPHAVSMLRECLERLEEPLRVGFTGTPGTGKSTLVSALAEWPTRALREIELSDTPAPAEHVDATVRLVRHLEPDELAGTRPVGGSAFARQTAVNSVLVLGRADEVGAGRIDALLTAKQLARRAWRENPDCAGFQGVIAVAGQLGYAGRALRDDEFEVLRALASVSRPELERYLLSVDSFVDDPFPVGVPPGSRKHLVSRFGLYGVRLALTLIRTGCESRLKLSAELVHRSGLGDLRDTLAGCFVARAEALKARTAVVRLEGLLAAEPLPHGDRLAARVERFAAAAHDFRELRLIAGIRGGRTALTGEVAEEAVRLLGAQGLAPTERLGLEPDADPAEIHAGAESALVRWRHEAERADAAHAERAAARVIVRSVEGLLSLFVA</sequence>
<organism evidence="1 2">
    <name type="scientific">Amycolatopsis coloradensis</name>
    <dbReference type="NCBI Taxonomy" id="76021"/>
    <lineage>
        <taxon>Bacteria</taxon>
        <taxon>Bacillati</taxon>
        <taxon>Actinomycetota</taxon>
        <taxon>Actinomycetes</taxon>
        <taxon>Pseudonocardiales</taxon>
        <taxon>Pseudonocardiaceae</taxon>
        <taxon>Amycolatopsis</taxon>
    </lineage>
</organism>
<accession>A0ACD5B3Y7</accession>
<name>A0ACD5B3Y7_9PSEU</name>
<dbReference type="Proteomes" id="UP001456344">
    <property type="component" value="Chromosome"/>
</dbReference>
<reference evidence="1" key="1">
    <citation type="submission" date="2023-10" db="EMBL/GenBank/DDBJ databases">
        <title>Whole genome sequencing of actinobacterial strain Amycolatopsis sp. (BCA-696) identifies the underlying plant growth-promoting genes.</title>
        <authorList>
            <person name="Gandham P."/>
            <person name="Vadla N."/>
            <person name="Saji A."/>
            <person name="Srinivas V."/>
            <person name="Ruperao P."/>
            <person name="Selvanayagam S."/>
            <person name="Saxena R.K."/>
            <person name="Rathore A."/>
            <person name="Gopalakrishnan S."/>
            <person name="Thakur V."/>
        </authorList>
    </citation>
    <scope>NUCLEOTIDE SEQUENCE</scope>
    <source>
        <strain evidence="1">BCA-696</strain>
    </source>
</reference>
<dbReference type="EMBL" id="CP150484">
    <property type="protein sequence ID" value="WYW14051.1"/>
    <property type="molecule type" value="Genomic_DNA"/>
</dbReference>
<proteinExistence type="predicted"/>